<evidence type="ECO:0000256" key="15">
    <source>
        <dbReference type="ARBA" id="ARBA00023128"/>
    </source>
</evidence>
<dbReference type="PROSITE" id="PS00633">
    <property type="entry name" value="BROMODOMAIN_1"/>
    <property type="match status" value="2"/>
</dbReference>
<feature type="region of interest" description="Disordered" evidence="22">
    <location>
        <begin position="1935"/>
        <end position="1961"/>
    </location>
</feature>
<dbReference type="SMART" id="SM00448">
    <property type="entry name" value="REC"/>
    <property type="match status" value="2"/>
</dbReference>
<feature type="repeat" description="Solcar" evidence="20">
    <location>
        <begin position="691"/>
        <end position="776"/>
    </location>
</feature>
<dbReference type="SUPFAM" id="SSF103506">
    <property type="entry name" value="Mitochondrial carrier"/>
    <property type="match status" value="1"/>
</dbReference>
<dbReference type="Pfam" id="PF00072">
    <property type="entry name" value="Response_reg"/>
    <property type="match status" value="2"/>
</dbReference>
<keyword evidence="5" id="KW-0813">Transport</keyword>
<feature type="modified residue" description="4-aspartylphosphate" evidence="19">
    <location>
        <position position="2623"/>
    </location>
</feature>
<dbReference type="CDD" id="cd17574">
    <property type="entry name" value="REC_OmpR"/>
    <property type="match status" value="1"/>
</dbReference>
<evidence type="ECO:0000313" key="28">
    <source>
        <dbReference type="Proteomes" id="UP000242875"/>
    </source>
</evidence>
<evidence type="ECO:0000256" key="11">
    <source>
        <dbReference type="ARBA" id="ARBA00022792"/>
    </source>
</evidence>
<dbReference type="Pfam" id="PF00153">
    <property type="entry name" value="Mito_carr"/>
    <property type="match status" value="3"/>
</dbReference>
<dbReference type="Pfam" id="PF04525">
    <property type="entry name" value="LOR"/>
    <property type="match status" value="1"/>
</dbReference>
<dbReference type="PRINTS" id="PR00344">
    <property type="entry name" value="BCTRLSENSOR"/>
</dbReference>
<dbReference type="FunFam" id="1.50.40.10:FF:000005">
    <property type="entry name" value="Mitochondrial phosphate carrier protein 2"/>
    <property type="match status" value="1"/>
</dbReference>
<feature type="compositionally biased region" description="Basic residues" evidence="22">
    <location>
        <begin position="2887"/>
        <end position="2896"/>
    </location>
</feature>
<dbReference type="CDD" id="cd00082">
    <property type="entry name" value="HisKA"/>
    <property type="match status" value="2"/>
</dbReference>
<evidence type="ECO:0000256" key="10">
    <source>
        <dbReference type="ARBA" id="ARBA00022777"/>
    </source>
</evidence>
<comment type="catalytic activity">
    <reaction evidence="1">
        <text>ATP + protein L-histidine = ADP + protein N-phospho-L-histidine.</text>
        <dbReference type="EC" id="2.7.13.3"/>
    </reaction>
</comment>
<dbReference type="Gene3D" id="1.10.287.130">
    <property type="match status" value="2"/>
</dbReference>
<keyword evidence="15" id="KW-0496">Mitochondrion</keyword>
<dbReference type="GO" id="GO:0005743">
    <property type="term" value="C:mitochondrial inner membrane"/>
    <property type="evidence" value="ECO:0007669"/>
    <property type="project" value="UniProtKB-SubCell"/>
</dbReference>
<feature type="region of interest" description="Disordered" evidence="22">
    <location>
        <begin position="1217"/>
        <end position="1255"/>
    </location>
</feature>
<dbReference type="InterPro" id="IPR036427">
    <property type="entry name" value="Bromodomain-like_sf"/>
</dbReference>
<evidence type="ECO:0000256" key="18">
    <source>
        <dbReference type="PROSITE-ProRule" id="PRU00035"/>
    </source>
</evidence>
<evidence type="ECO:0000256" key="2">
    <source>
        <dbReference type="ARBA" id="ARBA00004448"/>
    </source>
</evidence>
<comment type="caution">
    <text evidence="27">The sequence shown here is derived from an EMBL/GenBank/DDBJ whole genome shotgun (WGS) entry which is preliminary data.</text>
</comment>
<evidence type="ECO:0000256" key="17">
    <source>
        <dbReference type="PROSITE-ProRule" id="PRU00023"/>
    </source>
</evidence>
<dbReference type="PROSITE" id="PS50920">
    <property type="entry name" value="SOLCAR"/>
    <property type="match status" value="3"/>
</dbReference>
<feature type="repeat" description="Solcar" evidence="20">
    <location>
        <begin position="792"/>
        <end position="873"/>
    </location>
</feature>
<dbReference type="OrthoDB" id="427452at2759"/>
<evidence type="ECO:0000256" key="22">
    <source>
        <dbReference type="SAM" id="MobiDB-lite"/>
    </source>
</evidence>
<dbReference type="Gene3D" id="3.40.50.2300">
    <property type="match status" value="2"/>
</dbReference>
<dbReference type="Gene3D" id="1.25.40.20">
    <property type="entry name" value="Ankyrin repeat-containing domain"/>
    <property type="match status" value="1"/>
</dbReference>
<reference evidence="27 28" key="1">
    <citation type="journal article" date="2017" name="Mycologia">
        <title>Bifiguratus adelaidae, gen. et sp. nov., a new member of Mucoromycotina in endophytic and soil-dwelling habitats.</title>
        <authorList>
            <person name="Torres-Cruz T.J."/>
            <person name="Billingsley Tobias T.L."/>
            <person name="Almatruk M."/>
            <person name="Hesse C."/>
            <person name="Kuske C.R."/>
            <person name="Desiro A."/>
            <person name="Benucci G.M."/>
            <person name="Bonito G."/>
            <person name="Stajich J.E."/>
            <person name="Dunlap C."/>
            <person name="Arnold A.E."/>
            <person name="Porras-Alfaro A."/>
        </authorList>
    </citation>
    <scope>NUCLEOTIDE SEQUENCE [LARGE SCALE GENOMIC DNA]</scope>
    <source>
        <strain evidence="27 28">AZ0501</strain>
    </source>
</reference>
<evidence type="ECO:0000259" key="23">
    <source>
        <dbReference type="PROSITE" id="PS50014"/>
    </source>
</evidence>
<evidence type="ECO:0000256" key="1">
    <source>
        <dbReference type="ARBA" id="ARBA00000085"/>
    </source>
</evidence>
<evidence type="ECO:0000256" key="13">
    <source>
        <dbReference type="ARBA" id="ARBA00022989"/>
    </source>
</evidence>
<keyword evidence="21" id="KW-0175">Coiled coil</keyword>
<comment type="similarity">
    <text evidence="3">Belongs to the mitochondrial carrier (TC 2.A.29) family.</text>
</comment>
<dbReference type="Gene3D" id="1.20.920.10">
    <property type="entry name" value="Bromodomain-like"/>
    <property type="match status" value="2"/>
</dbReference>
<dbReference type="Pfam" id="PF00439">
    <property type="entry name" value="Bromodomain"/>
    <property type="match status" value="2"/>
</dbReference>
<dbReference type="GO" id="GO:0000155">
    <property type="term" value="F:phosphorelay sensor kinase activity"/>
    <property type="evidence" value="ECO:0007669"/>
    <property type="project" value="InterPro"/>
</dbReference>
<comment type="subcellular location">
    <subcellularLocation>
        <location evidence="2">Mitochondrion inner membrane</location>
        <topology evidence="2">Multi-pass membrane protein</topology>
    </subcellularLocation>
</comment>
<sequence>MPSGSPPKLVAVKCSINAIGWHQKQLGRLRQLVTTVHTLTSHTYQFSRFIFLHELEKKSDFPLNEWVKKEFFAEVFLSLVDSKQTSKASLATRAYRSLIGQYRSSYLNTTSFEPIHLTYAQQIALYQATTIHTAYLNNVKLRFGQQLRRIVNRLLNLKERKQSLKDELEHKNYNSENIKQTIEDTIIKPAREFKTSIANRKVDRATINQNLTTIYVKFKPILEAYSPEYKFDKDNIYYDCKANPEMHFNAFFQMALFCEKMAIKSFQCFPLRRSWIPGYMQIDTTILCQHILLLGRTRPKDKMTAWRQVVDLDSKPFKAQGTDRSLKFRGTIHTDGVGVTVLKQNCDTVKGGSGQRRNKMKVKDNEPYIHKIQRQELDATEGRCVFMDPGRRDLLYAMHENSTPEAPLTYRYTRNQKAKETRSGRFKRLREKLKKQFADVQKAENALALHTQSSIDPEAYRLYLGKRTEASSTMVAHYQDLMSTHTSQHPIFRKLRLSAYINKMQADDRLARSIRQKFGNDAVLIMDDCRKRKAESSATVTAVMPLYPSQETLSTALTTPVSSKPRQDPWTFVASSINEKAFVASAPIELYSTNYFLACGLGGILACGPTHSLVTPLDLVKCRRQVDPKIYTSNLQGWKQIIKSEGFGGVFTGVGPTFIGYSLQGMGKYGFYEVFKYQYAQMVGEDTARNYRTSLYLAASASAEFIADILLCPMEALKVRMQTEIPPYAKSVGEGFNKLKNAEGLHGFYKGIVPLWTRQIPYTMMKFASFERIVEYIYVKLGKPKEEYNKFQQLGVSFIGGYAAGILCAVVSHPADTLVSKMNNVSGGPSMSAGQLIKQLGFKGLWTGLSTRIAMIGTLTALQWLTYDTFKVYVGLPTTVIKYESMGGTVSKPKYDTICLYALPNPLVVTHPQFVAHTNTTFYVPRKDARLIIIKEAGASKICYRFRGLGSLPSFKRELLDGKDTSILTIERTGGVRNAHYRAKGAARPDRELFDATIQGYWPILSSMTLLCQEADGAEHAIRATVEGTWSLKDAIICLEYPLHSSDCGDAPPTKVTIARVWTVKNEPLTRRGGYFLDVAAGVDTALMIGICATIDDIMIARENANDAQTRAYTGAIAMLAKILSSFYHYGPCGLGGLFGGATATGGDGVTVESMIQAGMKGLKDWLTIVYRTGRSPRGFRTRLNFYIDLIVEWTAVAIQGHAILSGVVTIPSDNFSDTTSTGDSSSPQGSVTTPTTTVTTSRSRHTSTASLSSLSELQSTTHLVPTVHYPPMIVKSELLTSALQKQILSSPNESPHLYTGKPRIRRSLDSKGWRQHKKSLVLALQGGGIMGSMLRQFNWESTSLGSISNWPQSLISTISMMMASAFPMSIWWGDDFVMLYNDAYIPVAGTKHPKMFGMSGAVAWSELWSGLEPLARSVMDTATPVYAESDLFVMERYGDVEEAYYTWAYIPIRKEDGTVGGLFNPCFDETKKVLITRRLIALRELGEKMATASTMSGVCAALAQTLTNCQLDCPFAYVYTAENFEQHDESQTEQESRSDVPANLLLKLQEVVGLSTDHPQFPQEVTVDSSIPQTTETRTFKWPFQRVCEKRKPVMVDVADLGISIKGRSFDDLIKKAIVYPITTNDYKEVSGVLVMGLNVRRPYDDDYSTFCNLLVRQIGTSLVTVKMYQSEVQRAEALIAIDRAKTSFFSSISHELRTPLTLILSPLEDSLGDTTAPLPDGHKQAINLVYRNAQRLLRLVNSILDFSRVEAGRMTARLERRCHFEVDCEENGRKVWVDRDMWEKVVFNLIGNAFKFTLKGTIKVSLRPSADNSKATFTVYDTGAGIPSHELPRVFERFHRFEGQRGRSHEGTGIGLALTMELVKVMGGTLDVESEFGKGSSFIVTLPYGTAHHNPALLQANAADPIDEVVTNRTWPYGSAIVDEARLWLSSDSESSKELQPSETASSTENQSLTSGSIPMTSKGCRVLLADDNPDMQRYIRTILSRWWKVKVVSDGRAALEAAMREPPDLIVTNVMMPILDGISLLKVLRSQPETKYIPIILLSARAGEEARVDGLQASADDYLVKPFNAKELIARVHTHLELGKLRAELEQRVRQRTKALEESEYRYEILAALSPVGIFQLNPEGKIVYANDKDRVFGFLDQLVDKGQSGTIEYRWAQADGSERWCICQIIVNKDDNDAVQGFIGALTDVTERRLLEKQRLDALAIAEQQQRRRAEEAEAIKQQQELFIDRTCHELRNPLNGIYHNADILQDSLTRMHKEVGSLRTTASNSHGMDASEEAEISGSVTKVMEWLGSEMVQDLEAVETINLCALHQKKIADDVLQMSKISMNLVVLSYQNFDPAQEITNIIRMFESELKNKEIESKFVVGEGYRNVRVRSVKGDPTRLGQVVINLLANAIRFTEKSSRKLITIKLDAEPVKAKDKITLPDTGVGMTPDEQTQLFRRFRQANPKTYSEFGGNGLGLFISKHLIELQGGEIHVESDKDVGTTFHFYIISELGTDNPPTPDKVERPVMSSGITDDIDIKDIVNKIGPRQPAISLGARPTLGSREPSGNSVTSAVVGGEDTNACVLVVEDNLVNQKILTRQIKTMGHSAQVAHNGLEALDRLRASPVCPFDVILMDIKMPIMDGIQATYAIRVLEQEGKLTPLNDREKRIPIIVVTGNARKEQLEKALDAGMDDCIVKPYTKVELADKLEQFLRSMRQRAADEPPTKRSRSDEAPHTEVKGELIDINAACKEVLQEISEFKDENDRVLSKMFLKLPSRKLYPDYYAFINEPLSLENIKGKLNGNKYASFQEFKDDMDKVFNNAQEYNESSSMIYQDASVLQGLMRDKMLAYLPRKSLRRSGAEKAAAAPPEPPQAAEPKLKPIKLRLTAHNEEDGEKKSDKKAHHHKDHKDKGDKKPDKADKKAETPDKGHDKKSSSANVLPKIVLKTKNTQKIIQQLIERINDKTQDKFLSILEEHSNIDINTLVPTEMYGQPFTWSVLHAAAYGGDSKVVKILMEQGADINLRDTWHGGDALAWAAFGDKHRIVKMLIEKYGADPHAKNDDGQEAYDIVSNPLDPRWEGILTSELRQPEPSAPPPAKENDKTVIRIRPQRRPSTAEDANEAQKKPSSQGKPDASVEVTEAEQRAYSQSQGGVRGVAASGKEFSQVEFMKEMFAAISDHETGGRHESEMFQELPSKEEYPEYYQVIENPISLEQIQQKMRNGYKTLEDFEKDMWRLFENALFFNEEGSQIYKDAKRLQKIYYNHKKHLLDLHGITKKHAITNFMTTPISKTPYKPSPPIGTTTTTLAPTSVPEFVTPITTTPVSNTSILQMPYSMPNYSNFSMNGVPSPASPIDDSKMTLKFRPTTFENNQGDVQVVPVKRGRGRPRKYPLPEGSLPNHAGMRKANQITSASFVNNQIARATPKPAPPPPPPEPELNIDFDAIDFEEGLVPPNVPKLPIIPFMTLATEDGSKPSAPLLSAIVCESDDKSFIMTLDPLIPSHSLIVDRGVRFLSIKPYPQTNLPRHTTFHYWISTSSSLDFMNPIVPRNMHHYQRRRWLQQGRTLAAEERDRKAMLDAIERDPAKKKASTGDTDGDGDKDGIDVEATSPMSIEDDAMNAEEEDDWDEEAEEYKDKWMARLMPGLNVVDLIVSIAQDDGGIAKFSPDKTQRFYLFVTKPV</sequence>
<evidence type="ECO:0000256" key="3">
    <source>
        <dbReference type="ARBA" id="ARBA00006375"/>
    </source>
</evidence>
<gene>
    <name evidence="27" type="ORF">BZG36_02542</name>
</gene>
<dbReference type="SMART" id="SM00388">
    <property type="entry name" value="HisKA"/>
    <property type="match status" value="2"/>
</dbReference>
<evidence type="ECO:0000259" key="26">
    <source>
        <dbReference type="PROSITE" id="PS50113"/>
    </source>
</evidence>
<evidence type="ECO:0000256" key="12">
    <source>
        <dbReference type="ARBA" id="ARBA00022946"/>
    </source>
</evidence>
<feature type="compositionally biased region" description="Basic and acidic residues" evidence="22">
    <location>
        <begin position="2876"/>
        <end position="2886"/>
    </location>
</feature>
<feature type="domain" description="PAC" evidence="26">
    <location>
        <begin position="2153"/>
        <end position="2205"/>
    </location>
</feature>
<dbReference type="InterPro" id="IPR038595">
    <property type="entry name" value="LOR_sf"/>
</dbReference>
<dbReference type="SUPFAM" id="SSF47370">
    <property type="entry name" value="Bromodomain"/>
    <property type="match status" value="2"/>
</dbReference>
<dbReference type="SMART" id="SM00297">
    <property type="entry name" value="BROMO"/>
    <property type="match status" value="2"/>
</dbReference>
<keyword evidence="16 20" id="KW-0472">Membrane</keyword>
<keyword evidence="11" id="KW-0999">Mitochondrion inner membrane</keyword>
<dbReference type="GO" id="GO:0009927">
    <property type="term" value="F:histidine phosphotransfer kinase activity"/>
    <property type="evidence" value="ECO:0007669"/>
    <property type="project" value="TreeGrafter"/>
</dbReference>
<dbReference type="SUPFAM" id="SSF48403">
    <property type="entry name" value="Ankyrin repeat"/>
    <property type="match status" value="1"/>
</dbReference>
<keyword evidence="9" id="KW-0677">Repeat</keyword>
<dbReference type="InterPro" id="IPR004358">
    <property type="entry name" value="Sig_transdc_His_kin-like_C"/>
</dbReference>
<dbReference type="InterPro" id="IPR018108">
    <property type="entry name" value="MCP_transmembrane"/>
</dbReference>
<dbReference type="InterPro" id="IPR036890">
    <property type="entry name" value="HATPase_C_sf"/>
</dbReference>
<dbReference type="CDD" id="cd17546">
    <property type="entry name" value="REC_hyHK_CKI1_RcsC-like"/>
    <property type="match status" value="1"/>
</dbReference>
<keyword evidence="10" id="KW-0418">Kinase</keyword>
<dbReference type="PROSITE" id="PS50109">
    <property type="entry name" value="HIS_KIN"/>
    <property type="match status" value="2"/>
</dbReference>
<dbReference type="GO" id="GO:0005886">
    <property type="term" value="C:plasma membrane"/>
    <property type="evidence" value="ECO:0007669"/>
    <property type="project" value="TreeGrafter"/>
</dbReference>
<feature type="compositionally biased region" description="Basic and acidic residues" evidence="22">
    <location>
        <begin position="2897"/>
        <end position="2922"/>
    </location>
</feature>
<keyword evidence="7" id="KW-0808">Transferase</keyword>
<evidence type="ECO:0000256" key="16">
    <source>
        <dbReference type="ARBA" id="ARBA00023136"/>
    </source>
</evidence>
<dbReference type="SUPFAM" id="SSF52172">
    <property type="entry name" value="CheY-like"/>
    <property type="match status" value="2"/>
</dbReference>
<feature type="repeat" description="ANK" evidence="17">
    <location>
        <begin position="2982"/>
        <end position="3014"/>
    </location>
</feature>
<evidence type="ECO:0000256" key="20">
    <source>
        <dbReference type="PROSITE-ProRule" id="PRU00282"/>
    </source>
</evidence>
<dbReference type="InterPro" id="IPR001487">
    <property type="entry name" value="Bromodomain"/>
</dbReference>
<comment type="caution">
    <text evidence="19">Lacks conserved residue(s) required for the propagation of feature annotation.</text>
</comment>
<dbReference type="PROSITE" id="PS50014">
    <property type="entry name" value="BROMODOMAIN_2"/>
    <property type="match status" value="2"/>
</dbReference>
<dbReference type="Pfam" id="PF12796">
    <property type="entry name" value="Ank_2"/>
    <property type="match status" value="1"/>
</dbReference>
<dbReference type="InterPro" id="IPR018359">
    <property type="entry name" value="Bromodomain_CS"/>
</dbReference>
<dbReference type="SMART" id="SM00086">
    <property type="entry name" value="PAC"/>
    <property type="match status" value="1"/>
</dbReference>
<dbReference type="InterPro" id="IPR036770">
    <property type="entry name" value="Ankyrin_rpt-contain_sf"/>
</dbReference>
<dbReference type="InterPro" id="IPR003594">
    <property type="entry name" value="HATPase_dom"/>
</dbReference>
<feature type="region of interest" description="Disordered" evidence="22">
    <location>
        <begin position="3073"/>
        <end position="3141"/>
    </location>
</feature>
<dbReference type="InterPro" id="IPR013655">
    <property type="entry name" value="PAS_fold_3"/>
</dbReference>
<dbReference type="Pfam" id="PF08447">
    <property type="entry name" value="PAS_3"/>
    <property type="match status" value="1"/>
</dbReference>
<dbReference type="Gene3D" id="3.30.565.10">
    <property type="entry name" value="Histidine kinase-like ATPase, C-terminal domain"/>
    <property type="match status" value="2"/>
</dbReference>
<dbReference type="SUPFAM" id="SSF47384">
    <property type="entry name" value="Homodimeric domain of signal transducing histidine kinase"/>
    <property type="match status" value="2"/>
</dbReference>
<dbReference type="EC" id="2.7.13.3" evidence="4"/>
<feature type="domain" description="Histidine kinase" evidence="24">
    <location>
        <begin position="1693"/>
        <end position="1892"/>
    </location>
</feature>
<dbReference type="InterPro" id="IPR007612">
    <property type="entry name" value="LOR"/>
</dbReference>
<dbReference type="Proteomes" id="UP000242875">
    <property type="component" value="Unassembled WGS sequence"/>
</dbReference>
<evidence type="ECO:0000256" key="5">
    <source>
        <dbReference type="ARBA" id="ARBA00022448"/>
    </source>
</evidence>
<dbReference type="CDD" id="cd00130">
    <property type="entry name" value="PAS"/>
    <property type="match status" value="1"/>
</dbReference>
<dbReference type="InterPro" id="IPR023395">
    <property type="entry name" value="MCP_dom_sf"/>
</dbReference>
<dbReference type="InterPro" id="IPR000014">
    <property type="entry name" value="PAS"/>
</dbReference>
<evidence type="ECO:0000256" key="14">
    <source>
        <dbReference type="ARBA" id="ARBA00023117"/>
    </source>
</evidence>
<protein>
    <recommendedName>
        <fullName evidence="4">histidine kinase</fullName>
        <ecNumber evidence="4">2.7.13.3</ecNumber>
    </recommendedName>
</protein>
<feature type="coiled-coil region" evidence="21">
    <location>
        <begin position="147"/>
        <end position="174"/>
    </location>
</feature>
<dbReference type="InterPro" id="IPR036097">
    <property type="entry name" value="HisK_dim/P_sf"/>
</dbReference>
<accession>A0A261Y248</accession>
<dbReference type="PROSITE" id="PS50088">
    <property type="entry name" value="ANK_REPEAT"/>
    <property type="match status" value="1"/>
</dbReference>
<feature type="domain" description="Histidine kinase" evidence="24">
    <location>
        <begin position="2234"/>
        <end position="2500"/>
    </location>
</feature>
<dbReference type="SMART" id="SM00387">
    <property type="entry name" value="HATPase_c"/>
    <property type="match status" value="2"/>
</dbReference>
<keyword evidence="28" id="KW-1185">Reference proteome</keyword>
<keyword evidence="6 19" id="KW-0597">Phosphoprotein</keyword>
<feature type="region of interest" description="Disordered" evidence="22">
    <location>
        <begin position="3566"/>
        <end position="3611"/>
    </location>
</feature>
<dbReference type="Pfam" id="PF02518">
    <property type="entry name" value="HATPase_c"/>
    <property type="match status" value="2"/>
</dbReference>
<dbReference type="InterPro" id="IPR003661">
    <property type="entry name" value="HisK_dim/P_dom"/>
</dbReference>
<dbReference type="Gene3D" id="3.30.450.40">
    <property type="match status" value="1"/>
</dbReference>
<dbReference type="EMBL" id="MVBO01000032">
    <property type="protein sequence ID" value="OZJ04686.1"/>
    <property type="molecule type" value="Genomic_DNA"/>
</dbReference>
<feature type="compositionally biased region" description="Basic and acidic residues" evidence="22">
    <location>
        <begin position="2706"/>
        <end position="2725"/>
    </location>
</feature>
<evidence type="ECO:0000256" key="21">
    <source>
        <dbReference type="SAM" id="Coils"/>
    </source>
</evidence>
<feature type="domain" description="Bromo" evidence="23">
    <location>
        <begin position="2751"/>
        <end position="2821"/>
    </location>
</feature>
<evidence type="ECO:0000256" key="9">
    <source>
        <dbReference type="ARBA" id="ARBA00022737"/>
    </source>
</evidence>
<dbReference type="GO" id="GO:0006325">
    <property type="term" value="P:chromatin organization"/>
    <property type="evidence" value="ECO:0007669"/>
    <property type="project" value="UniProtKB-ARBA"/>
</dbReference>
<dbReference type="SUPFAM" id="SSF55874">
    <property type="entry name" value="ATPase domain of HSP90 chaperone/DNA topoisomerase II/histidine kinase"/>
    <property type="match status" value="2"/>
</dbReference>
<feature type="repeat" description="Solcar" evidence="20">
    <location>
        <begin position="594"/>
        <end position="678"/>
    </location>
</feature>
<dbReference type="Gene3D" id="3.30.450.20">
    <property type="entry name" value="PAS domain"/>
    <property type="match status" value="2"/>
</dbReference>
<evidence type="ECO:0000256" key="7">
    <source>
        <dbReference type="ARBA" id="ARBA00022679"/>
    </source>
</evidence>
<keyword evidence="14 18" id="KW-0103">Bromodomain</keyword>
<dbReference type="InterPro" id="IPR001789">
    <property type="entry name" value="Sig_transdc_resp-reg_receiver"/>
</dbReference>
<feature type="domain" description="Response regulatory" evidence="25">
    <location>
        <begin position="1968"/>
        <end position="2083"/>
    </location>
</feature>
<keyword evidence="13" id="KW-1133">Transmembrane helix</keyword>
<keyword evidence="17" id="KW-0040">ANK repeat</keyword>
<keyword evidence="12" id="KW-0809">Transit peptide</keyword>
<evidence type="ECO:0000256" key="8">
    <source>
        <dbReference type="ARBA" id="ARBA00022692"/>
    </source>
</evidence>
<dbReference type="InterPro" id="IPR005467">
    <property type="entry name" value="His_kinase_dom"/>
</dbReference>
<evidence type="ECO:0000256" key="4">
    <source>
        <dbReference type="ARBA" id="ARBA00012438"/>
    </source>
</evidence>
<dbReference type="InterPro" id="IPR035965">
    <property type="entry name" value="PAS-like_dom_sf"/>
</dbReference>
<name>A0A261Y248_9FUNG</name>
<dbReference type="Gene3D" id="1.50.40.10">
    <property type="entry name" value="Mitochondrial carrier domain"/>
    <property type="match status" value="1"/>
</dbReference>
<evidence type="ECO:0000313" key="27">
    <source>
        <dbReference type="EMBL" id="OZJ04686.1"/>
    </source>
</evidence>
<evidence type="ECO:0000259" key="25">
    <source>
        <dbReference type="PROSITE" id="PS50110"/>
    </source>
</evidence>
<dbReference type="PROSITE" id="PS50113">
    <property type="entry name" value="PAC"/>
    <property type="match status" value="1"/>
</dbReference>
<proteinExistence type="inferred from homology"/>
<dbReference type="Gene3D" id="2.40.160.200">
    <property type="entry name" value="LURP1-related"/>
    <property type="match status" value="1"/>
</dbReference>
<organism evidence="27 28">
    <name type="scientific">Bifiguratus adelaidae</name>
    <dbReference type="NCBI Taxonomy" id="1938954"/>
    <lineage>
        <taxon>Eukaryota</taxon>
        <taxon>Fungi</taxon>
        <taxon>Fungi incertae sedis</taxon>
        <taxon>Mucoromycota</taxon>
        <taxon>Mucoromycotina</taxon>
        <taxon>Endogonomycetes</taxon>
        <taxon>Endogonales</taxon>
        <taxon>Endogonales incertae sedis</taxon>
        <taxon>Bifiguratus</taxon>
    </lineage>
</organism>
<dbReference type="InterPro" id="IPR002110">
    <property type="entry name" value="Ankyrin_rpt"/>
</dbReference>
<dbReference type="InterPro" id="IPR029016">
    <property type="entry name" value="GAF-like_dom_sf"/>
</dbReference>
<dbReference type="InterPro" id="IPR001610">
    <property type="entry name" value="PAC"/>
</dbReference>
<dbReference type="InterPro" id="IPR011006">
    <property type="entry name" value="CheY-like_superfamily"/>
</dbReference>
<feature type="region of interest" description="Disordered" evidence="22">
    <location>
        <begin position="2847"/>
        <end position="2928"/>
    </location>
</feature>
<feature type="compositionally biased region" description="Acidic residues" evidence="22">
    <location>
        <begin position="3599"/>
        <end position="3611"/>
    </location>
</feature>
<evidence type="ECO:0000259" key="24">
    <source>
        <dbReference type="PROSITE" id="PS50109"/>
    </source>
</evidence>
<dbReference type="FunFam" id="3.30.565.10:FF:000006">
    <property type="entry name" value="Sensor histidine kinase WalK"/>
    <property type="match status" value="1"/>
</dbReference>
<keyword evidence="8 20" id="KW-0812">Transmembrane</keyword>
<feature type="domain" description="Bromo" evidence="23">
    <location>
        <begin position="3170"/>
        <end position="3239"/>
    </location>
</feature>
<evidence type="ECO:0000256" key="19">
    <source>
        <dbReference type="PROSITE-ProRule" id="PRU00169"/>
    </source>
</evidence>
<dbReference type="SMART" id="SM00248">
    <property type="entry name" value="ANK"/>
    <property type="match status" value="2"/>
</dbReference>
<feature type="region of interest" description="Disordered" evidence="22">
    <location>
        <begin position="2704"/>
        <end position="2725"/>
    </location>
</feature>
<feature type="domain" description="Response regulatory" evidence="25">
    <location>
        <begin position="2571"/>
        <end position="2700"/>
    </location>
</feature>
<dbReference type="PANTHER" id="PTHR43047">
    <property type="entry name" value="TWO-COMPONENT HISTIDINE PROTEIN KINASE"/>
    <property type="match status" value="1"/>
</dbReference>
<dbReference type="PANTHER" id="PTHR43047:SF72">
    <property type="entry name" value="OSMOSENSING HISTIDINE PROTEIN KINASE SLN1"/>
    <property type="match status" value="1"/>
</dbReference>
<dbReference type="InterPro" id="IPR000700">
    <property type="entry name" value="PAS-assoc_C"/>
</dbReference>
<evidence type="ECO:0000256" key="6">
    <source>
        <dbReference type="ARBA" id="ARBA00022553"/>
    </source>
</evidence>
<dbReference type="PROSITE" id="PS50110">
    <property type="entry name" value="RESPONSE_REGULATORY"/>
    <property type="match status" value="2"/>
</dbReference>
<dbReference type="Pfam" id="PF00512">
    <property type="entry name" value="HisKA"/>
    <property type="match status" value="1"/>
</dbReference>
<dbReference type="SUPFAM" id="SSF55785">
    <property type="entry name" value="PYP-like sensor domain (PAS domain)"/>
    <property type="match status" value="1"/>
</dbReference>
<dbReference type="PROSITE" id="PS50297">
    <property type="entry name" value="ANK_REP_REGION"/>
    <property type="match status" value="1"/>
</dbReference>